<dbReference type="SMART" id="SM00052">
    <property type="entry name" value="EAL"/>
    <property type="match status" value="1"/>
</dbReference>
<dbReference type="InterPro" id="IPR035965">
    <property type="entry name" value="PAS-like_dom_sf"/>
</dbReference>
<dbReference type="OrthoDB" id="9813903at2"/>
<feature type="domain" description="EAL" evidence="3">
    <location>
        <begin position="468"/>
        <end position="722"/>
    </location>
</feature>
<dbReference type="InterPro" id="IPR029787">
    <property type="entry name" value="Nucleotide_cyclase"/>
</dbReference>
<dbReference type="Pfam" id="PF00563">
    <property type="entry name" value="EAL"/>
    <property type="match status" value="1"/>
</dbReference>
<dbReference type="PROSITE" id="PS50887">
    <property type="entry name" value="GGDEF"/>
    <property type="match status" value="1"/>
</dbReference>
<gene>
    <name evidence="5" type="ORF">SUTH_01836</name>
</gene>
<dbReference type="PANTHER" id="PTHR44757">
    <property type="entry name" value="DIGUANYLATE CYCLASE DGCP"/>
    <property type="match status" value="1"/>
</dbReference>
<dbReference type="InterPro" id="IPR000160">
    <property type="entry name" value="GGDEF_dom"/>
</dbReference>
<dbReference type="RefSeq" id="WP_041098729.1">
    <property type="nucleotide sequence ID" value="NZ_AP012547.1"/>
</dbReference>
<dbReference type="InterPro" id="IPR000014">
    <property type="entry name" value="PAS"/>
</dbReference>
<protein>
    <submittedName>
        <fullName evidence="5">PAS domain S-box/diguanylate cyclase (GGDEF) domain-containing protein</fullName>
    </submittedName>
</protein>
<dbReference type="InterPro" id="IPR043128">
    <property type="entry name" value="Rev_trsase/Diguanyl_cyclase"/>
</dbReference>
<dbReference type="SUPFAM" id="SSF55785">
    <property type="entry name" value="PYP-like sensor domain (PAS domain)"/>
    <property type="match status" value="2"/>
</dbReference>
<evidence type="ECO:0000259" key="3">
    <source>
        <dbReference type="PROSITE" id="PS50883"/>
    </source>
</evidence>
<dbReference type="Gene3D" id="3.30.450.20">
    <property type="entry name" value="PAS domain"/>
    <property type="match status" value="2"/>
</dbReference>
<keyword evidence="6" id="KW-1185">Reference proteome</keyword>
<evidence type="ECO:0000259" key="4">
    <source>
        <dbReference type="PROSITE" id="PS50887"/>
    </source>
</evidence>
<dbReference type="CDD" id="cd01948">
    <property type="entry name" value="EAL"/>
    <property type="match status" value="1"/>
</dbReference>
<dbReference type="PROSITE" id="PS50112">
    <property type="entry name" value="PAS"/>
    <property type="match status" value="1"/>
</dbReference>
<dbReference type="Gene3D" id="3.20.20.450">
    <property type="entry name" value="EAL domain"/>
    <property type="match status" value="1"/>
</dbReference>
<dbReference type="HOGENOM" id="CLU_000445_70_20_4"/>
<dbReference type="InterPro" id="IPR035919">
    <property type="entry name" value="EAL_sf"/>
</dbReference>
<dbReference type="SMART" id="SM00267">
    <property type="entry name" value="GGDEF"/>
    <property type="match status" value="1"/>
</dbReference>
<evidence type="ECO:0000259" key="2">
    <source>
        <dbReference type="PROSITE" id="PS50112"/>
    </source>
</evidence>
<dbReference type="InterPro" id="IPR013767">
    <property type="entry name" value="PAS_fold"/>
</dbReference>
<evidence type="ECO:0000313" key="6">
    <source>
        <dbReference type="Proteomes" id="UP000031637"/>
    </source>
</evidence>
<evidence type="ECO:0000256" key="1">
    <source>
        <dbReference type="ARBA" id="ARBA00051114"/>
    </source>
</evidence>
<dbReference type="Pfam" id="PF13426">
    <property type="entry name" value="PAS_9"/>
    <property type="match status" value="1"/>
</dbReference>
<dbReference type="InterPro" id="IPR001633">
    <property type="entry name" value="EAL_dom"/>
</dbReference>
<dbReference type="GO" id="GO:0006355">
    <property type="term" value="P:regulation of DNA-templated transcription"/>
    <property type="evidence" value="ECO:0007669"/>
    <property type="project" value="InterPro"/>
</dbReference>
<proteinExistence type="predicted"/>
<accession>W0SI89</accession>
<comment type="catalytic activity">
    <reaction evidence="1">
        <text>3',3'-c-di-GMP + H2O = 5'-phosphoguanylyl(3'-&gt;5')guanosine + H(+)</text>
        <dbReference type="Rhea" id="RHEA:24902"/>
        <dbReference type="ChEBI" id="CHEBI:15377"/>
        <dbReference type="ChEBI" id="CHEBI:15378"/>
        <dbReference type="ChEBI" id="CHEBI:58754"/>
        <dbReference type="ChEBI" id="CHEBI:58805"/>
        <dbReference type="EC" id="3.1.4.52"/>
    </reaction>
    <physiologicalReaction direction="left-to-right" evidence="1">
        <dbReference type="Rhea" id="RHEA:24903"/>
    </physiologicalReaction>
</comment>
<dbReference type="FunFam" id="3.30.70.270:FF:000001">
    <property type="entry name" value="Diguanylate cyclase domain protein"/>
    <property type="match status" value="1"/>
</dbReference>
<dbReference type="SUPFAM" id="SSF55073">
    <property type="entry name" value="Nucleotide cyclase"/>
    <property type="match status" value="1"/>
</dbReference>
<feature type="domain" description="GGDEF" evidence="4">
    <location>
        <begin position="326"/>
        <end position="459"/>
    </location>
</feature>
<dbReference type="PANTHER" id="PTHR44757:SF2">
    <property type="entry name" value="BIOFILM ARCHITECTURE MAINTENANCE PROTEIN MBAA"/>
    <property type="match status" value="1"/>
</dbReference>
<dbReference type="InterPro" id="IPR052155">
    <property type="entry name" value="Biofilm_reg_signaling"/>
</dbReference>
<dbReference type="KEGG" id="shd:SUTH_01836"/>
<dbReference type="GO" id="GO:0071111">
    <property type="term" value="F:cyclic-guanylate-specific phosphodiesterase activity"/>
    <property type="evidence" value="ECO:0007669"/>
    <property type="project" value="UniProtKB-EC"/>
</dbReference>
<dbReference type="STRING" id="1223802.SUTH_01836"/>
<dbReference type="Pfam" id="PF00989">
    <property type="entry name" value="PAS"/>
    <property type="match status" value="1"/>
</dbReference>
<name>W0SI89_9PROT</name>
<dbReference type="AlphaFoldDB" id="W0SI89"/>
<feature type="domain" description="PAS" evidence="2">
    <location>
        <begin position="169"/>
        <end position="240"/>
    </location>
</feature>
<dbReference type="CDD" id="cd00130">
    <property type="entry name" value="PAS"/>
    <property type="match status" value="2"/>
</dbReference>
<evidence type="ECO:0000313" key="5">
    <source>
        <dbReference type="EMBL" id="BAO29628.1"/>
    </source>
</evidence>
<dbReference type="NCBIfam" id="TIGR00254">
    <property type="entry name" value="GGDEF"/>
    <property type="match status" value="1"/>
</dbReference>
<dbReference type="NCBIfam" id="TIGR00229">
    <property type="entry name" value="sensory_box"/>
    <property type="match status" value="1"/>
</dbReference>
<dbReference type="CDD" id="cd01949">
    <property type="entry name" value="GGDEF"/>
    <property type="match status" value="1"/>
</dbReference>
<dbReference type="Pfam" id="PF00990">
    <property type="entry name" value="GGDEF"/>
    <property type="match status" value="1"/>
</dbReference>
<reference evidence="5 6" key="1">
    <citation type="journal article" date="2014" name="Syst. Appl. Microbiol.">
        <title>Complete genomes of freshwater sulfur oxidizers Sulfuricella denitrificans skB26 and Sulfuritalea hydrogenivorans sk43H: genetic insights into the sulfur oxidation pathway of betaproteobacteria.</title>
        <authorList>
            <person name="Watanabe T."/>
            <person name="Kojima H."/>
            <person name="Fukui M."/>
        </authorList>
    </citation>
    <scope>NUCLEOTIDE SEQUENCE [LARGE SCALE GENOMIC DNA]</scope>
    <source>
        <strain evidence="5">DSM22779</strain>
    </source>
</reference>
<sequence length="727" mass="79550">MDGEFVTGDVVDPHGWQLDRYAEDFGTLFAEYHDIKEQFDRALKESPRAGEIQRGLATMLSGMADVGVVVTDGNGTILEASPATTEMLGHEPRLVHGCPLALLIAEADRKTIADLVLTLGREATDVRVTSIVGKALSGRVLRVPDPEQGYRITWLLRMAEAAAGDIGQRGALFSQLYARSTNGILVTDAWGTILSANPAFTKITGYTEAEVLGKTPRLLSSGRHDREFFDRMWQSLAENGEWQGEIWNRRKNGEIYLEWLHIIATSVDRSGPVDYIAMFYDVGHFHADRDRIYELANHDSLTGLPNRALCKDRLQQVIAQARRVGGSVGLLFIDLDRFKEINDTLGHAVGDQVLMDFSWRLVHAVRDTDTAARLGGDEFVVIAPGLANEDDIRVVAQKIIDSLAVPFVIDGRDLYVGASVGVAVYPTHGDSADELLRQADTAMYAAKGGGGNACHFFDDTLERRRAQRMDIEAGLRRALAQGQLRLVYQPQVAAGDGRLVGVEALLRWDRPGHGVVPPDQFIPLAEATGLILPIGEWVLRAACLQLAAWRDAGLPPLRMAVNVAARQLNDVDFVSRVVAVLEETETPPGNLELEITESQLMEKMHTGLDNLKRLRELGVAVAVDDFGTGYSSLGRVQSLPIDRIKIDKSFVADLNVSGDSYAIAHAIVAMALALRLEVIAEGVEHAEQAHLLAGIQCHEFQGYLYGEPQPPEAIAAMLQQLQKGQAS</sequence>
<dbReference type="FunFam" id="3.20.20.450:FF:000001">
    <property type="entry name" value="Cyclic di-GMP phosphodiesterase yahA"/>
    <property type="match status" value="1"/>
</dbReference>
<dbReference type="GO" id="GO:0071732">
    <property type="term" value="P:cellular response to nitric oxide"/>
    <property type="evidence" value="ECO:0007669"/>
    <property type="project" value="UniProtKB-ARBA"/>
</dbReference>
<dbReference type="PROSITE" id="PS50883">
    <property type="entry name" value="EAL"/>
    <property type="match status" value="1"/>
</dbReference>
<dbReference type="Gene3D" id="3.30.70.270">
    <property type="match status" value="1"/>
</dbReference>
<dbReference type="SUPFAM" id="SSF141868">
    <property type="entry name" value="EAL domain-like"/>
    <property type="match status" value="1"/>
</dbReference>
<dbReference type="SMART" id="SM00091">
    <property type="entry name" value="PAS"/>
    <property type="match status" value="2"/>
</dbReference>
<dbReference type="Proteomes" id="UP000031637">
    <property type="component" value="Chromosome"/>
</dbReference>
<dbReference type="EMBL" id="AP012547">
    <property type="protein sequence ID" value="BAO29628.1"/>
    <property type="molecule type" value="Genomic_DNA"/>
</dbReference>
<organism evidence="5 6">
    <name type="scientific">Sulfuritalea hydrogenivorans sk43H</name>
    <dbReference type="NCBI Taxonomy" id="1223802"/>
    <lineage>
        <taxon>Bacteria</taxon>
        <taxon>Pseudomonadati</taxon>
        <taxon>Pseudomonadota</taxon>
        <taxon>Betaproteobacteria</taxon>
        <taxon>Nitrosomonadales</taxon>
        <taxon>Sterolibacteriaceae</taxon>
        <taxon>Sulfuritalea</taxon>
    </lineage>
</organism>